<proteinExistence type="predicted"/>
<dbReference type="EMBL" id="MCFL01000001">
    <property type="protein sequence ID" value="ORZ41216.1"/>
    <property type="molecule type" value="Genomic_DNA"/>
</dbReference>
<dbReference type="AlphaFoldDB" id="A0A1Y2I2X9"/>
<dbReference type="PANTHER" id="PTHR22770">
    <property type="entry name" value="UBIQUITIN CONJUGATING ENZYME 7 INTERACTING PROTEIN-RELATED"/>
    <property type="match status" value="1"/>
</dbReference>
<dbReference type="PROSITE" id="PS51140">
    <property type="entry name" value="CUE"/>
    <property type="match status" value="1"/>
</dbReference>
<keyword evidence="6" id="KW-0833">Ubl conjugation pathway</keyword>
<dbReference type="InterPro" id="IPR044066">
    <property type="entry name" value="TRIAD_supradom"/>
</dbReference>
<dbReference type="GO" id="GO:0016740">
    <property type="term" value="F:transferase activity"/>
    <property type="evidence" value="ECO:0007669"/>
    <property type="project" value="UniProtKB-KW"/>
</dbReference>
<dbReference type="GO" id="GO:0008270">
    <property type="term" value="F:zinc ion binding"/>
    <property type="evidence" value="ECO:0007669"/>
    <property type="project" value="UniProtKB-KW"/>
</dbReference>
<evidence type="ECO:0000256" key="6">
    <source>
        <dbReference type="ARBA" id="ARBA00022786"/>
    </source>
</evidence>
<evidence type="ECO:0000256" key="8">
    <source>
        <dbReference type="SAM" id="MobiDB-lite"/>
    </source>
</evidence>
<dbReference type="InterPro" id="IPR051628">
    <property type="entry name" value="LUBAC_E3_Ligases"/>
</dbReference>
<feature type="domain" description="CUE" evidence="9">
    <location>
        <begin position="122"/>
        <end position="167"/>
    </location>
</feature>
<keyword evidence="7" id="KW-0862">Zinc</keyword>
<dbReference type="STRING" id="765915.A0A1Y2I2X9"/>
<keyword evidence="5" id="KW-0863">Zinc-finger</keyword>
<organism evidence="11 12">
    <name type="scientific">Catenaria anguillulae PL171</name>
    <dbReference type="NCBI Taxonomy" id="765915"/>
    <lineage>
        <taxon>Eukaryota</taxon>
        <taxon>Fungi</taxon>
        <taxon>Fungi incertae sedis</taxon>
        <taxon>Blastocladiomycota</taxon>
        <taxon>Blastocladiomycetes</taxon>
        <taxon>Blastocladiales</taxon>
        <taxon>Catenariaceae</taxon>
        <taxon>Catenaria</taxon>
    </lineage>
</organism>
<sequence length="761" mass="83640">MAQLVSLFPCIDEQYLAHCINHYDPTTSPAERVARVAEKIVALNHGYYPTIVPAQKTTTATATAAPSSASASSSPLLVPPASSSPSTRRSSGSGSWSLFSTSPASTPPPPCFTPTPINPTATKNAHLHTLSDLFPATDPAHLRAVIDQHPTNTVLAATDALLSTPRHRLPRRDSFASPLTRADLFKSQEYIRGARARLYNSFPRLWKSAIKAYFAENALDYVATYLVLSQLPDNSPGLFDVVVNTLFKRARQVDPAMYDAELLADVDRLERVLARRQVRVDGKLAWEVNREEAEREGHLFECACCLDDVPWEEAVGCLAAEVPHVVCVTCVRRGVQEYVFGQAGKVGDGELRCFAPGEGCLAGYADEDVLRAIRLDPKCVETPTDNGNEVEAQEDDSGTEAVPVTFSRYVLMRAKSAATQAGLAVSECPFCAHFTVADPSQPSIFNPVNPPNDNTFAHIVLRYLNLLLTGASQLVTWLNPFPTLVAAPATVIRPLLAAHYAHGPAPPGPDAAHPLLDPRAKLTLRWLMSMLALHTLLTLAHVPPLLISCTHIAGMVRIASLLHHVDLAMRLRRGGTPGHAEGARELATTAALHGHEDPLPSKVQVSTCVAPKCGRSVCLTCRGEWVPHHRCYEEVEEQSLETAVELAMSRAIKRVCPSCYLQFTKSDGCNLMTCPQCKYIMCYVCRREIDPKEKYQHFCQHFRVHGGKCRECTRCELYASEDEAEVRQRAGKRALEEWLARHPRHGLSADEIKRVRELVSK</sequence>
<gene>
    <name evidence="11" type="ORF">BCR44DRAFT_60341</name>
</gene>
<keyword evidence="12" id="KW-1185">Reference proteome</keyword>
<dbReference type="OrthoDB" id="10009520at2759"/>
<evidence type="ECO:0000256" key="7">
    <source>
        <dbReference type="ARBA" id="ARBA00022833"/>
    </source>
</evidence>
<evidence type="ECO:0000259" key="10">
    <source>
        <dbReference type="PROSITE" id="PS51873"/>
    </source>
</evidence>
<dbReference type="Gene3D" id="1.20.120.1750">
    <property type="match status" value="1"/>
</dbReference>
<dbReference type="InterPro" id="IPR047546">
    <property type="entry name" value="Rcat_RBR_RNF216"/>
</dbReference>
<keyword evidence="2" id="KW-0808">Transferase</keyword>
<evidence type="ECO:0000256" key="1">
    <source>
        <dbReference type="ARBA" id="ARBA00004906"/>
    </source>
</evidence>
<evidence type="ECO:0000256" key="4">
    <source>
        <dbReference type="ARBA" id="ARBA00022737"/>
    </source>
</evidence>
<protein>
    <recommendedName>
        <fullName evidence="13">RING-type domain-containing protein</fullName>
    </recommendedName>
</protein>
<evidence type="ECO:0008006" key="13">
    <source>
        <dbReference type="Google" id="ProtNLM"/>
    </source>
</evidence>
<keyword evidence="4" id="KW-0677">Repeat</keyword>
<dbReference type="SUPFAM" id="SSF57850">
    <property type="entry name" value="RING/U-box"/>
    <property type="match status" value="1"/>
</dbReference>
<evidence type="ECO:0000256" key="5">
    <source>
        <dbReference type="ARBA" id="ARBA00022771"/>
    </source>
</evidence>
<feature type="domain" description="RING-type" evidence="10">
    <location>
        <begin position="298"/>
        <end position="716"/>
    </location>
</feature>
<evidence type="ECO:0000256" key="2">
    <source>
        <dbReference type="ARBA" id="ARBA00022679"/>
    </source>
</evidence>
<dbReference type="InterPro" id="IPR047544">
    <property type="entry name" value="RING-HC_RBR_RNF216"/>
</dbReference>
<evidence type="ECO:0000256" key="3">
    <source>
        <dbReference type="ARBA" id="ARBA00022723"/>
    </source>
</evidence>
<comment type="caution">
    <text evidence="11">The sequence shown here is derived from an EMBL/GenBank/DDBJ whole genome shotgun (WGS) entry which is preliminary data.</text>
</comment>
<reference evidence="11 12" key="1">
    <citation type="submission" date="2016-07" db="EMBL/GenBank/DDBJ databases">
        <title>Pervasive Adenine N6-methylation of Active Genes in Fungi.</title>
        <authorList>
            <consortium name="DOE Joint Genome Institute"/>
            <person name="Mondo S.J."/>
            <person name="Dannebaum R.O."/>
            <person name="Kuo R.C."/>
            <person name="Labutti K."/>
            <person name="Haridas S."/>
            <person name="Kuo A."/>
            <person name="Salamov A."/>
            <person name="Ahrendt S.R."/>
            <person name="Lipzen A."/>
            <person name="Sullivan W."/>
            <person name="Andreopoulos W.B."/>
            <person name="Clum A."/>
            <person name="Lindquist E."/>
            <person name="Daum C."/>
            <person name="Ramamoorthy G.K."/>
            <person name="Gryganskyi A."/>
            <person name="Culley D."/>
            <person name="Magnuson J.K."/>
            <person name="James T.Y."/>
            <person name="O'Malley M.A."/>
            <person name="Stajich J.E."/>
            <person name="Spatafora J.W."/>
            <person name="Visel A."/>
            <person name="Grigoriev I.V."/>
        </authorList>
    </citation>
    <scope>NUCLEOTIDE SEQUENCE [LARGE SCALE GENOMIC DNA]</scope>
    <source>
        <strain evidence="11 12">PL171</strain>
    </source>
</reference>
<dbReference type="PROSITE" id="PS51873">
    <property type="entry name" value="TRIAD"/>
    <property type="match status" value="1"/>
</dbReference>
<dbReference type="Pfam" id="PF26200">
    <property type="entry name" value="Rcat_RNF216"/>
    <property type="match status" value="1"/>
</dbReference>
<feature type="compositionally biased region" description="Low complexity" evidence="8">
    <location>
        <begin position="63"/>
        <end position="104"/>
    </location>
</feature>
<feature type="region of interest" description="Disordered" evidence="8">
    <location>
        <begin position="63"/>
        <end position="122"/>
    </location>
</feature>
<name>A0A1Y2I2X9_9FUNG</name>
<evidence type="ECO:0000313" key="12">
    <source>
        <dbReference type="Proteomes" id="UP000193411"/>
    </source>
</evidence>
<dbReference type="InterPro" id="IPR003892">
    <property type="entry name" value="CUE"/>
</dbReference>
<dbReference type="CDD" id="cd20353">
    <property type="entry name" value="Rcat_RBR_RNF216"/>
    <property type="match status" value="1"/>
</dbReference>
<dbReference type="PANTHER" id="PTHR22770:SF42">
    <property type="entry name" value="FINGER PROTEIN (ZIN), PUTATIVE (AFU_ORTHOLOGUE AFUA_4G03910)-RELATED"/>
    <property type="match status" value="1"/>
</dbReference>
<evidence type="ECO:0000259" key="9">
    <source>
        <dbReference type="PROSITE" id="PS51140"/>
    </source>
</evidence>
<feature type="compositionally biased region" description="Pro residues" evidence="8">
    <location>
        <begin position="105"/>
        <end position="117"/>
    </location>
</feature>
<comment type="pathway">
    <text evidence="1">Protein modification; protein ubiquitination.</text>
</comment>
<evidence type="ECO:0000313" key="11">
    <source>
        <dbReference type="EMBL" id="ORZ41216.1"/>
    </source>
</evidence>
<accession>A0A1Y2I2X9</accession>
<dbReference type="Proteomes" id="UP000193411">
    <property type="component" value="Unassembled WGS sequence"/>
</dbReference>
<keyword evidence="3" id="KW-0479">Metal-binding</keyword>
<dbReference type="Pfam" id="PF26191">
    <property type="entry name" value="RING-HC_RBR_RNF216"/>
    <property type="match status" value="1"/>
</dbReference>
<dbReference type="GO" id="GO:0043130">
    <property type="term" value="F:ubiquitin binding"/>
    <property type="evidence" value="ECO:0007669"/>
    <property type="project" value="InterPro"/>
</dbReference>